<dbReference type="Ensembl" id="ENSCLMT00005036659.1">
    <property type="protein sequence ID" value="ENSCLMP00005035233.1"/>
    <property type="gene ID" value="ENSCLMG00005016815.1"/>
</dbReference>
<feature type="region of interest" description="Disordered" evidence="12">
    <location>
        <begin position="1"/>
        <end position="20"/>
    </location>
</feature>
<dbReference type="InterPro" id="IPR055072">
    <property type="entry name" value="Ferlin_DSRM"/>
</dbReference>
<dbReference type="InterPro" id="IPR012561">
    <property type="entry name" value="Ferlin_B-domain"/>
</dbReference>
<dbReference type="GO" id="GO:0010996">
    <property type="term" value="P:response to auditory stimulus"/>
    <property type="evidence" value="ECO:0007669"/>
    <property type="project" value="Ensembl"/>
</dbReference>
<name>A0A8C2ZZ37_CYCLU</name>
<feature type="compositionally biased region" description="Basic and acidic residues" evidence="12">
    <location>
        <begin position="1621"/>
        <end position="1638"/>
    </location>
</feature>
<dbReference type="FunFam" id="2.60.40.150:FF:000081">
    <property type="entry name" value="otoferlin isoform X1"/>
    <property type="match status" value="1"/>
</dbReference>
<keyword evidence="9" id="KW-1133">Transmembrane helix</keyword>
<dbReference type="Gene3D" id="2.60.40.150">
    <property type="entry name" value="C2 domain"/>
    <property type="match status" value="5"/>
</dbReference>
<keyword evidence="3" id="KW-1003">Cell membrane</keyword>
<dbReference type="InterPro" id="IPR035892">
    <property type="entry name" value="C2_domain_sf"/>
</dbReference>
<dbReference type="CDD" id="cd04037">
    <property type="entry name" value="C2E_Ferlin"/>
    <property type="match status" value="1"/>
</dbReference>
<dbReference type="GO" id="GO:0035675">
    <property type="term" value="P:neuromast hair cell development"/>
    <property type="evidence" value="ECO:0007669"/>
    <property type="project" value="Ensembl"/>
</dbReference>
<keyword evidence="15" id="KW-1185">Reference proteome</keyword>
<feature type="region of interest" description="Disordered" evidence="12">
    <location>
        <begin position="1621"/>
        <end position="1641"/>
    </location>
</feature>
<evidence type="ECO:0000256" key="6">
    <source>
        <dbReference type="ARBA" id="ARBA00022737"/>
    </source>
</evidence>
<dbReference type="GO" id="GO:0035612">
    <property type="term" value="F:AP-2 adaptor complex binding"/>
    <property type="evidence" value="ECO:0007669"/>
    <property type="project" value="TreeGrafter"/>
</dbReference>
<dbReference type="FunFam" id="2.60.40.150:FF:000026">
    <property type="entry name" value="dysferlin isoform X2"/>
    <property type="match status" value="1"/>
</dbReference>
<dbReference type="GO" id="GO:0016082">
    <property type="term" value="P:synaptic vesicle priming"/>
    <property type="evidence" value="ECO:0007669"/>
    <property type="project" value="TreeGrafter"/>
</dbReference>
<dbReference type="GO" id="GO:0030672">
    <property type="term" value="C:synaptic vesicle membrane"/>
    <property type="evidence" value="ECO:0007669"/>
    <property type="project" value="TreeGrafter"/>
</dbReference>
<dbReference type="FunFam" id="2.60.40.150:FF:000054">
    <property type="entry name" value="otoferlin isoform X2"/>
    <property type="match status" value="1"/>
</dbReference>
<proteinExistence type="predicted"/>
<protein>
    <submittedName>
        <fullName evidence="14">Otoferlin</fullName>
    </submittedName>
</protein>
<dbReference type="InterPro" id="IPR037724">
    <property type="entry name" value="C2E_Ferlin"/>
</dbReference>
<dbReference type="InterPro" id="IPR037723">
    <property type="entry name" value="C2D_Ferlin"/>
</dbReference>
<evidence type="ECO:0000256" key="1">
    <source>
        <dbReference type="ARBA" id="ARBA00004401"/>
    </source>
</evidence>
<dbReference type="GeneTree" id="ENSGT00940000155086"/>
<dbReference type="InterPro" id="IPR012968">
    <property type="entry name" value="FerIin_dom"/>
</dbReference>
<evidence type="ECO:0000256" key="4">
    <source>
        <dbReference type="ARBA" id="ARBA00022692"/>
    </source>
</evidence>
<dbReference type="SUPFAM" id="SSF49562">
    <property type="entry name" value="C2 domain (Calcium/lipid-binding domain, CaLB)"/>
    <property type="match status" value="6"/>
</dbReference>
<evidence type="ECO:0000256" key="10">
    <source>
        <dbReference type="ARBA" id="ARBA00023136"/>
    </source>
</evidence>
<evidence type="ECO:0000256" key="3">
    <source>
        <dbReference type="ARBA" id="ARBA00022475"/>
    </source>
</evidence>
<feature type="domain" description="C2" evidence="13">
    <location>
        <begin position="248"/>
        <end position="383"/>
    </location>
</feature>
<reference evidence="14" key="1">
    <citation type="submission" date="2025-08" db="UniProtKB">
        <authorList>
            <consortium name="Ensembl"/>
        </authorList>
    </citation>
    <scope>IDENTIFICATION</scope>
</reference>
<evidence type="ECO:0000256" key="5">
    <source>
        <dbReference type="ARBA" id="ARBA00022723"/>
    </source>
</evidence>
<dbReference type="GO" id="GO:0005509">
    <property type="term" value="F:calcium ion binding"/>
    <property type="evidence" value="ECO:0007669"/>
    <property type="project" value="TreeGrafter"/>
</dbReference>
<dbReference type="FunFam" id="2.60.40.150:FF:000034">
    <property type="entry name" value="otoferlin isoform X2"/>
    <property type="match status" value="1"/>
</dbReference>
<accession>A0A8C2ZZ37</accession>
<keyword evidence="6" id="KW-0677">Repeat</keyword>
<dbReference type="CDD" id="cd08374">
    <property type="entry name" value="C2F_Ferlin"/>
    <property type="match status" value="1"/>
</dbReference>
<dbReference type="PANTHER" id="PTHR12546:SF57">
    <property type="entry name" value="OTOFERLIN B"/>
    <property type="match status" value="1"/>
</dbReference>
<feature type="domain" description="C2" evidence="13">
    <location>
        <begin position="961"/>
        <end position="1086"/>
    </location>
</feature>
<dbReference type="Pfam" id="PF16165">
    <property type="entry name" value="Ferlin_C"/>
    <property type="match status" value="1"/>
</dbReference>
<evidence type="ECO:0000256" key="8">
    <source>
        <dbReference type="ARBA" id="ARBA00022968"/>
    </source>
</evidence>
<dbReference type="GO" id="GO:0007009">
    <property type="term" value="P:plasma membrane organization"/>
    <property type="evidence" value="ECO:0007669"/>
    <property type="project" value="TreeGrafter"/>
</dbReference>
<feature type="domain" description="C2" evidence="13">
    <location>
        <begin position="88"/>
        <end position="209"/>
    </location>
</feature>
<dbReference type="GO" id="GO:0030100">
    <property type="term" value="P:regulation of endocytosis"/>
    <property type="evidence" value="ECO:0007669"/>
    <property type="project" value="Ensembl"/>
</dbReference>
<dbReference type="Pfam" id="PF22901">
    <property type="entry name" value="dsrm_Ferlin"/>
    <property type="match status" value="1"/>
</dbReference>
<keyword evidence="4" id="KW-0812">Transmembrane</keyword>
<feature type="domain" description="C2" evidence="13">
    <location>
        <begin position="793"/>
        <end position="914"/>
    </location>
</feature>
<dbReference type="CDD" id="cd04018">
    <property type="entry name" value="C2C_Ferlin"/>
    <property type="match status" value="1"/>
</dbReference>
<dbReference type="InterPro" id="IPR037725">
    <property type="entry name" value="C2F_Ferlin"/>
</dbReference>
<dbReference type="Pfam" id="PF00168">
    <property type="entry name" value="C2"/>
    <property type="match status" value="4"/>
</dbReference>
<dbReference type="InterPro" id="IPR032362">
    <property type="entry name" value="Ferlin_C"/>
</dbReference>
<dbReference type="InterPro" id="IPR037720">
    <property type="entry name" value="C2B_Ferlin"/>
</dbReference>
<evidence type="ECO:0000256" key="12">
    <source>
        <dbReference type="SAM" id="MobiDB-lite"/>
    </source>
</evidence>
<dbReference type="PROSITE" id="PS50004">
    <property type="entry name" value="C2"/>
    <property type="match status" value="5"/>
</dbReference>
<dbReference type="InterPro" id="IPR037722">
    <property type="entry name" value="C2C_Ferlin"/>
</dbReference>
<feature type="domain" description="C2" evidence="13">
    <location>
        <begin position="1211"/>
        <end position="1332"/>
    </location>
</feature>
<keyword evidence="10" id="KW-0472">Membrane</keyword>
<dbReference type="Proteomes" id="UP000694565">
    <property type="component" value="Unplaced"/>
</dbReference>
<dbReference type="Pfam" id="PF08150">
    <property type="entry name" value="FerB"/>
    <property type="match status" value="1"/>
</dbReference>
<evidence type="ECO:0000256" key="7">
    <source>
        <dbReference type="ARBA" id="ARBA00022837"/>
    </source>
</evidence>
<evidence type="ECO:0000259" key="13">
    <source>
        <dbReference type="PROSITE" id="PS50004"/>
    </source>
</evidence>
<keyword evidence="8" id="KW-0735">Signal-anchor</keyword>
<dbReference type="GO" id="GO:0036465">
    <property type="term" value="P:synaptic vesicle recycling"/>
    <property type="evidence" value="ECO:0007669"/>
    <property type="project" value="Ensembl"/>
</dbReference>
<dbReference type="PANTHER" id="PTHR12546">
    <property type="entry name" value="FER-1-LIKE"/>
    <property type="match status" value="1"/>
</dbReference>
<keyword evidence="11" id="KW-0968">Cytoplasmic vesicle</keyword>
<sequence>MKHNTRCPHGVSSPPPPPPYFVPPDEPAILETEDLDRMQGMFLGGGPDPDSVSLASVTAVTTNVSNKRQAWRIKETVVVVCLLVCHATLSKPDIKMEPSSGRPVDYQISVTVIEARQLIGLNMDPMVCVEIGEDKKYTSMKESTNCPYYNEYFVFDFHVPPDVMFDKILKLSVIHSKNLLRSGTLVGTFKLDVGTIYFQPEHQFYHKWALLSDPDDISAGCKGYIKCDVAVVAKGDTIKTPHKANESDEDDIEGNLLIPEGVPAERQWARYYLKIYRAEGLPRMNTSIMANVKKAFIGENKDLVDPYVQVLFAGQKGKTSVQKSCYEPIWNEQIVFTEMFPPLCKRIKIQIRDSDKVNDVAIGTHFLDLRKISNDGDKGFLPTLGPAWVNMYGSTRTYTLMDEYQELNEGLGEGVSFRARLLISLGVEILDPSSPEISSATDVQLEGIPNISEVEEFFLFGSFLEATMIDRKIGDKPINFEVTIGYYGNEIDGAAKPKMKGKKGGGGDGDEEETELIHNSSDEEMDDDGDLTSVATTPPMKPVVTDRNYFHLPYFERKPCIYIKSWWQDQRRRLYNANIIDNIADKLEDGLNDVQEIIKTEKTYPERRLRGVLEELSRGCRSFLSLANQDQNLSGRTKLDRERVKLCMSEVESIGQQAKAMRSQVKKSTVRDKVKLAQNFLTKLRFLAEEPQHSIPDVFLWMISNGKRIAYARVPSKDILYSPTEEETGKDCGKVKTIFLRIPGKKGFGPAGWTVQSKIEIYLWLGLTRQRKDYLNGLPNGFEENKLSKGPGMPCSPPISLTYMMKQIFQLRVHMYQARSLFAADSTGLSDPFARVFFSTQSQVTETLCPTWDQLLVFENVELFGEACELRDDPPIIVIEIYDQDTVGKAEFMGRTFAKPVVKMADEHYGPPRFPPQLEYYQIYRGNCTAGEMLAAFELLQIGPNGKADLPPIDGPTDVDRGPILPVPLGIRPVLSKYRIEVLFWGLRDLKRVNLAQVDRPRVDIECAGKGVQSALIPNYKKNPNFSTLVKWFEVDLPENELLHPPLNIRVVDCRAFGRYTLVGSNAVPSLRKFIYRATDKQANNFSTSGTHLKKKTWTKKGDEIEEEELDQSMLDWWSKYFASIETFTEVKRERSRPSFFCCCVFSNKVYPKELESEFDSFEDWLHSFNLFRGKGGDDDDQNVTDDDRIVGKFKGSLCMYKVSDDMQRDVSFDSSMGMFQNIPHNDPINILVRIYVIRATDLHPADINGKADPYIAIKLGKTEIKDKENYISKQLNPLFGKSFDVEATFPMDSTLTVSIYDWDLVGTDDLIGETKLDLENRFYSKHRPTCGITSGYAIHGYNVWRDPMKPSQILARLCKEGKLDGPHYGPGGRVKVENRQTEEHLALTVLKHWEEIPRVGCKLVPEHVETRPLLHPDKPGIEQGRIEMWVDMFPKDMTAPGPALDISPRKPKKFELRVIVWNTDEVVLEDDDIFTGEKSSDIFVRGWLKGQQEDKQDTDVHYHSITGEGNFNWRYVYPFDYLMAEEKIVISKKESMFAWDETEYKIPARLNLQVWDADHFSLDLNRFPRGAKTAKQCTIGMVTNEGEMPTVSIFKQKRIKGWWPFVGKVEAELHLLTGEEAERSPVGEGRNEPEPLEKPNTSVSLSLSLSLFLLSIYSFRSILAFYKLTGTGVIIQVDTTSFLSSDKNNI</sequence>
<evidence type="ECO:0000256" key="11">
    <source>
        <dbReference type="ARBA" id="ARBA00023329"/>
    </source>
</evidence>
<organism evidence="14 15">
    <name type="scientific">Cyclopterus lumpus</name>
    <name type="common">Lumpsucker</name>
    <dbReference type="NCBI Taxonomy" id="8103"/>
    <lineage>
        <taxon>Eukaryota</taxon>
        <taxon>Metazoa</taxon>
        <taxon>Chordata</taxon>
        <taxon>Craniata</taxon>
        <taxon>Vertebrata</taxon>
        <taxon>Euteleostomi</taxon>
        <taxon>Actinopterygii</taxon>
        <taxon>Neopterygii</taxon>
        <taxon>Teleostei</taxon>
        <taxon>Neoteleostei</taxon>
        <taxon>Acanthomorphata</taxon>
        <taxon>Eupercaria</taxon>
        <taxon>Perciformes</taxon>
        <taxon>Cottioidei</taxon>
        <taxon>Cottales</taxon>
        <taxon>Cyclopteridae</taxon>
        <taxon>Cyclopterus</taxon>
    </lineage>
</organism>
<dbReference type="SMART" id="SM01202">
    <property type="entry name" value="FerI"/>
    <property type="match status" value="1"/>
</dbReference>
<dbReference type="GO" id="GO:0050885">
    <property type="term" value="P:neuromuscular process controlling balance"/>
    <property type="evidence" value="ECO:0007669"/>
    <property type="project" value="Ensembl"/>
</dbReference>
<dbReference type="CDD" id="cd04017">
    <property type="entry name" value="C2D_Ferlin"/>
    <property type="match status" value="1"/>
</dbReference>
<dbReference type="InterPro" id="IPR000008">
    <property type="entry name" value="C2_dom"/>
</dbReference>
<reference evidence="14" key="2">
    <citation type="submission" date="2025-09" db="UniProtKB">
        <authorList>
            <consortium name="Ensembl"/>
        </authorList>
    </citation>
    <scope>IDENTIFICATION</scope>
</reference>
<comment type="subcellular location">
    <subcellularLocation>
        <location evidence="1">Cell membrane</location>
        <topology evidence="1">Single-pass type II membrane protein</topology>
    </subcellularLocation>
    <subcellularLocation>
        <location evidence="2">Cytoplasmic vesicle membrane</location>
        <topology evidence="2">Single-pass type II membrane protein</topology>
    </subcellularLocation>
</comment>
<keyword evidence="7" id="KW-0106">Calcium</keyword>
<dbReference type="SMART" id="SM00239">
    <property type="entry name" value="C2"/>
    <property type="match status" value="4"/>
</dbReference>
<dbReference type="Pfam" id="PF08151">
    <property type="entry name" value="FerI"/>
    <property type="match status" value="1"/>
</dbReference>
<dbReference type="CDD" id="cd04011">
    <property type="entry name" value="C2B_Ferlin"/>
    <property type="match status" value="1"/>
</dbReference>
<dbReference type="GO" id="GO:0036269">
    <property type="term" value="P:swimming behavior"/>
    <property type="evidence" value="ECO:0007669"/>
    <property type="project" value="Ensembl"/>
</dbReference>
<evidence type="ECO:0000256" key="9">
    <source>
        <dbReference type="ARBA" id="ARBA00022989"/>
    </source>
</evidence>
<dbReference type="GO" id="GO:0048787">
    <property type="term" value="C:presynaptic active zone membrane"/>
    <property type="evidence" value="ECO:0007669"/>
    <property type="project" value="TreeGrafter"/>
</dbReference>
<feature type="region of interest" description="Disordered" evidence="12">
    <location>
        <begin position="497"/>
        <end position="529"/>
    </location>
</feature>
<dbReference type="InterPro" id="IPR037721">
    <property type="entry name" value="Ferlin"/>
</dbReference>
<evidence type="ECO:0000256" key="2">
    <source>
        <dbReference type="ARBA" id="ARBA00004483"/>
    </source>
</evidence>
<dbReference type="SMART" id="SM01201">
    <property type="entry name" value="FerB"/>
    <property type="match status" value="1"/>
</dbReference>
<evidence type="ECO:0000313" key="14">
    <source>
        <dbReference type="Ensembl" id="ENSCLMP00005035233.1"/>
    </source>
</evidence>
<evidence type="ECO:0000313" key="15">
    <source>
        <dbReference type="Proteomes" id="UP000694565"/>
    </source>
</evidence>
<keyword evidence="5" id="KW-0479">Metal-binding</keyword>